<dbReference type="NCBIfam" id="NF009881">
    <property type="entry name" value="PRK13341.1-2"/>
    <property type="match status" value="1"/>
</dbReference>
<dbReference type="Pfam" id="PF00004">
    <property type="entry name" value="AAA"/>
    <property type="match status" value="1"/>
</dbReference>
<dbReference type="Pfam" id="PF16193">
    <property type="entry name" value="AAA_assoc_2"/>
    <property type="match status" value="1"/>
</dbReference>
<keyword evidence="5" id="KW-0067">ATP-binding</keyword>
<proteinExistence type="inferred from homology"/>
<dbReference type="InterPro" id="IPR003593">
    <property type="entry name" value="AAA+_ATPase"/>
</dbReference>
<dbReference type="PANTHER" id="PTHR13779:SF7">
    <property type="entry name" value="ATPASE WRNIP1"/>
    <property type="match status" value="1"/>
</dbReference>
<dbReference type="InterPro" id="IPR021886">
    <property type="entry name" value="MgsA_C"/>
</dbReference>
<evidence type="ECO:0000313" key="10">
    <source>
        <dbReference type="Proteomes" id="UP000016649"/>
    </source>
</evidence>
<sequence length="816" mass="90537">MDLFEAAQSTSVKEGPLAARMRPRTLDEYIGQDHIAGKGRLLRRAIAADRLSSVIFYGPPGTGKTTLARVIANHTKSNFVTLNAVLTGVQHIRDAVAKADEQRSLYNRRTILFVDEVHRWNKSQQDALLPWVENGTIILVGATTENPFFEVNKALVSRSRVFQLLPLTKDDLAKAAHAALTDKERGYGRWNVEFESGALEHLIDTANGDARSLLNALELAVETTPERWAPEETPCAPVEGSRIYISCETAEQSIQKKVVLYDRDGDYHYDIISAFIKSLRGRDPDAAMYWMARMLAAGEDPHFIFRRMLISACEDTGLADPHALGIVESCAAAFDRIGLPEGRFMLTQAALYLATCEKSNSTLCFFDALKTVVQEDAEVPNHLKDASRDSEELGHGKGYLYPHAYKDHWTAQQYLPDNLSGKVFYNPSGQGYEKTIRDAVLSRRELQIAALLEKTGSAYTDEPNGAANPAQDGAVPLASQKHGEFWKARSESERSETLRSIRDYILSSCTIEKNSRCLVGDADDGLLLWELNRKTPDGFTAGLCKTEQGFTVLTQYASTLEQLQRPVLIPLSRSGSLKEALKDGVFGDVLFDCIFYRNPVTKKEDIEKLCEEITALLPFTAQNAVIVIAQKIPALSQRLSGLLKDNCSTPSSRKIPKATTSAAAGSTDADTNGNSGADNGEPLLAGSTGEQLERLLEKAERAENEFYTQDKNPLFAWNEKTVEKKLLVCMREAAHIKVQAANAHIKTDIKIISEKRRISAETAELWFDPEKSSYGRFLHGALGKDAYAQFRRLFEQRAASGDFEWQSRVAFFTVTC</sequence>
<dbReference type="Gene3D" id="1.10.8.60">
    <property type="match status" value="1"/>
</dbReference>
<dbReference type="InterPro" id="IPR027417">
    <property type="entry name" value="P-loop_NTPase"/>
</dbReference>
<evidence type="ECO:0000256" key="6">
    <source>
        <dbReference type="SAM" id="Coils"/>
    </source>
</evidence>
<dbReference type="RefSeq" id="WP_021688091.1">
    <property type="nucleotide sequence ID" value="NZ_KI260571.1"/>
</dbReference>
<name>A0ABN0NWY5_TRELE</name>
<evidence type="ECO:0000256" key="4">
    <source>
        <dbReference type="ARBA" id="ARBA00022741"/>
    </source>
</evidence>
<dbReference type="InterPro" id="IPR032423">
    <property type="entry name" value="AAA_assoc_2"/>
</dbReference>
<dbReference type="Proteomes" id="UP000016649">
    <property type="component" value="Unassembled WGS sequence"/>
</dbReference>
<keyword evidence="4" id="KW-0547">Nucleotide-binding</keyword>
<reference evidence="9 10" key="1">
    <citation type="submission" date="2013-08" db="EMBL/GenBank/DDBJ databases">
        <authorList>
            <person name="Weinstock G."/>
            <person name="Sodergren E."/>
            <person name="Wylie T."/>
            <person name="Fulton L."/>
            <person name="Fulton R."/>
            <person name="Fronick C."/>
            <person name="O'Laughlin M."/>
            <person name="Godfrey J."/>
            <person name="Miner T."/>
            <person name="Herter B."/>
            <person name="Appelbaum E."/>
            <person name="Cordes M."/>
            <person name="Lek S."/>
            <person name="Wollam A."/>
            <person name="Pepin K.H."/>
            <person name="Palsikar V.B."/>
            <person name="Mitreva M."/>
            <person name="Wilson R.K."/>
        </authorList>
    </citation>
    <scope>NUCLEOTIDE SEQUENCE [LARGE SCALE GENOMIC DNA]</scope>
    <source>
        <strain evidence="9 10">ATCC 700332</strain>
    </source>
</reference>
<dbReference type="PRINTS" id="PR00830">
    <property type="entry name" value="ENDOLAPTASE"/>
</dbReference>
<evidence type="ECO:0000256" key="7">
    <source>
        <dbReference type="SAM" id="MobiDB-lite"/>
    </source>
</evidence>
<dbReference type="SUPFAM" id="SSF48019">
    <property type="entry name" value="post-AAA+ oligomerization domain-like"/>
    <property type="match status" value="1"/>
</dbReference>
<feature type="domain" description="AAA+ ATPase" evidence="8">
    <location>
        <begin position="50"/>
        <end position="171"/>
    </location>
</feature>
<dbReference type="Gene3D" id="1.20.272.10">
    <property type="match status" value="1"/>
</dbReference>
<dbReference type="CDD" id="cd00009">
    <property type="entry name" value="AAA"/>
    <property type="match status" value="1"/>
</dbReference>
<feature type="coiled-coil region" evidence="6">
    <location>
        <begin position="685"/>
        <end position="712"/>
    </location>
</feature>
<feature type="compositionally biased region" description="Low complexity" evidence="7">
    <location>
        <begin position="658"/>
        <end position="671"/>
    </location>
</feature>
<evidence type="ECO:0000256" key="3">
    <source>
        <dbReference type="ARBA" id="ARBA00020776"/>
    </source>
</evidence>
<dbReference type="NCBIfam" id="NF009883">
    <property type="entry name" value="PRK13341.1-4"/>
    <property type="match status" value="1"/>
</dbReference>
<evidence type="ECO:0000256" key="2">
    <source>
        <dbReference type="ARBA" id="ARBA00008959"/>
    </source>
</evidence>
<evidence type="ECO:0000256" key="1">
    <source>
        <dbReference type="ARBA" id="ARBA00002393"/>
    </source>
</evidence>
<dbReference type="Gene3D" id="3.40.50.300">
    <property type="entry name" value="P-loop containing nucleotide triphosphate hydrolases"/>
    <property type="match status" value="1"/>
</dbReference>
<organism evidence="9 10">
    <name type="scientific">Treponema lecithinolyticum ATCC 700332</name>
    <dbReference type="NCBI Taxonomy" id="1321815"/>
    <lineage>
        <taxon>Bacteria</taxon>
        <taxon>Pseudomonadati</taxon>
        <taxon>Spirochaetota</taxon>
        <taxon>Spirochaetia</taxon>
        <taxon>Spirochaetales</taxon>
        <taxon>Treponemataceae</taxon>
        <taxon>Treponema</taxon>
    </lineage>
</organism>
<dbReference type="SMART" id="SM00382">
    <property type="entry name" value="AAA"/>
    <property type="match status" value="1"/>
</dbReference>
<gene>
    <name evidence="9" type="ORF">HMPREF9193_01876</name>
</gene>
<keyword evidence="6" id="KW-0175">Coiled coil</keyword>
<feature type="region of interest" description="Disordered" evidence="7">
    <location>
        <begin position="647"/>
        <end position="684"/>
    </location>
</feature>
<protein>
    <recommendedName>
        <fullName evidence="3">Replication-associated recombination protein A</fullName>
    </recommendedName>
</protein>
<dbReference type="InterPro" id="IPR051314">
    <property type="entry name" value="AAA_ATPase_RarA/MGS1/WRNIP1"/>
</dbReference>
<dbReference type="Gene3D" id="1.10.3710.10">
    <property type="entry name" value="DNA polymerase III clamp loader subunits, C-terminal domain"/>
    <property type="match status" value="1"/>
</dbReference>
<comment type="caution">
    <text evidence="9">The sequence shown here is derived from an EMBL/GenBank/DDBJ whole genome shotgun (WGS) entry which is preliminary data.</text>
</comment>
<dbReference type="SUPFAM" id="SSF52540">
    <property type="entry name" value="P-loop containing nucleoside triphosphate hydrolases"/>
    <property type="match status" value="1"/>
</dbReference>
<dbReference type="InterPro" id="IPR008921">
    <property type="entry name" value="DNA_pol3_clamp-load_cplx_C"/>
</dbReference>
<evidence type="ECO:0000259" key="8">
    <source>
        <dbReference type="SMART" id="SM00382"/>
    </source>
</evidence>
<dbReference type="InterPro" id="IPR003959">
    <property type="entry name" value="ATPase_AAA_core"/>
</dbReference>
<comment type="similarity">
    <text evidence="2">Belongs to the AAA ATPase family. RarA/MGS1/WRNIP1 subfamily.</text>
</comment>
<evidence type="ECO:0000313" key="9">
    <source>
        <dbReference type="EMBL" id="ERJ91869.1"/>
    </source>
</evidence>
<comment type="function">
    <text evidence="1">DNA-dependent ATPase that plays important roles in cellular responses to stalled DNA replication processes.</text>
</comment>
<dbReference type="CDD" id="cd18139">
    <property type="entry name" value="HLD_clamp_RarA"/>
    <property type="match status" value="1"/>
</dbReference>
<dbReference type="Pfam" id="PF12002">
    <property type="entry name" value="MgsA_C"/>
    <property type="match status" value="1"/>
</dbReference>
<dbReference type="EMBL" id="AWVH01000040">
    <property type="protein sequence ID" value="ERJ91869.1"/>
    <property type="molecule type" value="Genomic_DNA"/>
</dbReference>
<dbReference type="PANTHER" id="PTHR13779">
    <property type="entry name" value="WERNER HELICASE-INTERACTING PROTEIN 1 FAMILY MEMBER"/>
    <property type="match status" value="1"/>
</dbReference>
<accession>A0ABN0NWY5</accession>
<keyword evidence="10" id="KW-1185">Reference proteome</keyword>
<evidence type="ECO:0000256" key="5">
    <source>
        <dbReference type="ARBA" id="ARBA00022840"/>
    </source>
</evidence>